<accession>A0A4Y7SNR7</accession>
<organism evidence="1 3">
    <name type="scientific">Coprinellus micaceus</name>
    <name type="common">Glistening ink-cap mushroom</name>
    <name type="synonym">Coprinus micaceus</name>
    <dbReference type="NCBI Taxonomy" id="71717"/>
    <lineage>
        <taxon>Eukaryota</taxon>
        <taxon>Fungi</taxon>
        <taxon>Dikarya</taxon>
        <taxon>Basidiomycota</taxon>
        <taxon>Agaricomycotina</taxon>
        <taxon>Agaricomycetes</taxon>
        <taxon>Agaricomycetidae</taxon>
        <taxon>Agaricales</taxon>
        <taxon>Agaricineae</taxon>
        <taxon>Psathyrellaceae</taxon>
        <taxon>Coprinellus</taxon>
    </lineage>
</organism>
<sequence>MEMLEDDLQVVSRLMRTSRFLRTAVVLHLQVKVHNVLRRLGVGDPKMLVWSLDRWQALLSGPDFLDVLLTGSVPVTKFTSRLEIHIPLDVGYLDKVVEAIENFGFKVTREWTDRQSVRMNGQLWLDYEALDVVTSKVVQLKNKDFQYAYIIMGRSITTSFLSILAQPTTAFMNAISSNTIHVLYPRLTNARRGIINTRKPAKAVPGILRYFQHTIDVKTRLSDWKEYADHHCGQDANCPFKLRDMLDGLSGSFPIVAKPLHFTHPRIPVIPQLIWRLRCASSCEKMKPLPGQEHGEVGHYIWKGGWIEDIDSAEDDE</sequence>
<dbReference type="EMBL" id="QPFP01000075">
    <property type="protein sequence ID" value="TEB23700.1"/>
    <property type="molecule type" value="Genomic_DNA"/>
</dbReference>
<evidence type="ECO:0000313" key="1">
    <source>
        <dbReference type="EMBL" id="TEB23298.1"/>
    </source>
</evidence>
<dbReference type="Proteomes" id="UP000298030">
    <property type="component" value="Unassembled WGS sequence"/>
</dbReference>
<name>A0A4Y7SNR7_COPMI</name>
<dbReference type="EMBL" id="QPFP01000079">
    <property type="protein sequence ID" value="TEB23298.1"/>
    <property type="molecule type" value="Genomic_DNA"/>
</dbReference>
<dbReference type="OrthoDB" id="3011696at2759"/>
<proteinExistence type="predicted"/>
<evidence type="ECO:0000313" key="2">
    <source>
        <dbReference type="EMBL" id="TEB23700.1"/>
    </source>
</evidence>
<protein>
    <submittedName>
        <fullName evidence="1">Uncharacterized protein</fullName>
    </submittedName>
</protein>
<keyword evidence="3" id="KW-1185">Reference proteome</keyword>
<evidence type="ECO:0000313" key="3">
    <source>
        <dbReference type="Proteomes" id="UP000298030"/>
    </source>
</evidence>
<gene>
    <name evidence="2" type="ORF">FA13DRAFT_1797883</name>
    <name evidence="1" type="ORF">FA13DRAFT_1798105</name>
</gene>
<comment type="caution">
    <text evidence="1">The sequence shown here is derived from an EMBL/GenBank/DDBJ whole genome shotgun (WGS) entry which is preliminary data.</text>
</comment>
<dbReference type="AlphaFoldDB" id="A0A4Y7SNR7"/>
<reference evidence="1 3" key="1">
    <citation type="journal article" date="2019" name="Nat. Ecol. Evol.">
        <title>Megaphylogeny resolves global patterns of mushroom evolution.</title>
        <authorList>
            <person name="Varga T."/>
            <person name="Krizsan K."/>
            <person name="Foldi C."/>
            <person name="Dima B."/>
            <person name="Sanchez-Garcia M."/>
            <person name="Sanchez-Ramirez S."/>
            <person name="Szollosi G.J."/>
            <person name="Szarkandi J.G."/>
            <person name="Papp V."/>
            <person name="Albert L."/>
            <person name="Andreopoulos W."/>
            <person name="Angelini C."/>
            <person name="Antonin V."/>
            <person name="Barry K.W."/>
            <person name="Bougher N.L."/>
            <person name="Buchanan P."/>
            <person name="Buyck B."/>
            <person name="Bense V."/>
            <person name="Catcheside P."/>
            <person name="Chovatia M."/>
            <person name="Cooper J."/>
            <person name="Damon W."/>
            <person name="Desjardin D."/>
            <person name="Finy P."/>
            <person name="Geml J."/>
            <person name="Haridas S."/>
            <person name="Hughes K."/>
            <person name="Justo A."/>
            <person name="Karasinski D."/>
            <person name="Kautmanova I."/>
            <person name="Kiss B."/>
            <person name="Kocsube S."/>
            <person name="Kotiranta H."/>
            <person name="LaButti K.M."/>
            <person name="Lechner B.E."/>
            <person name="Liimatainen K."/>
            <person name="Lipzen A."/>
            <person name="Lukacs Z."/>
            <person name="Mihaltcheva S."/>
            <person name="Morgado L.N."/>
            <person name="Niskanen T."/>
            <person name="Noordeloos M.E."/>
            <person name="Ohm R.A."/>
            <person name="Ortiz-Santana B."/>
            <person name="Ovrebo C."/>
            <person name="Racz N."/>
            <person name="Riley R."/>
            <person name="Savchenko A."/>
            <person name="Shiryaev A."/>
            <person name="Soop K."/>
            <person name="Spirin V."/>
            <person name="Szebenyi C."/>
            <person name="Tomsovsky M."/>
            <person name="Tulloss R.E."/>
            <person name="Uehling J."/>
            <person name="Grigoriev I.V."/>
            <person name="Vagvolgyi C."/>
            <person name="Papp T."/>
            <person name="Martin F.M."/>
            <person name="Miettinen O."/>
            <person name="Hibbett D.S."/>
            <person name="Nagy L.G."/>
        </authorList>
    </citation>
    <scope>NUCLEOTIDE SEQUENCE [LARGE SCALE GENOMIC DNA]</scope>
    <source>
        <strain evidence="1 3">FP101781</strain>
    </source>
</reference>